<feature type="chain" id="PRO_5003212484" evidence="3">
    <location>
        <begin position="25"/>
        <end position="841"/>
    </location>
</feature>
<dbReference type="GO" id="GO:0006508">
    <property type="term" value="P:proteolysis"/>
    <property type="evidence" value="ECO:0007669"/>
    <property type="project" value="InterPro"/>
</dbReference>
<sequence length="841" mass="90743">MLQTWRPLGLTVLVAGAFGAPAMAADSGYLQPPEPLLGVMRAPLNPSPALDPTATRALLVRQSQYPPVERVAEPYLKLAGVRVEPRNHSRHDRSNGYGIRTCLEGFSVLELATGAETPVQLPEGACPGMPSWSPDGQRFAFDNTTDSGVELWIGEAATGTVRRIEGIRVNTVIGGWMQWLGGQSKLLVKAVPANLGPAPQKAAVPPGPEIKEAIGGKGESSTYEARDTLSGPEDEALFDYYASSQLVTVDLASGATAPVGQPAVVASIDAAPDGRHVLVETLKRPYSYVTTWNRFARDVAVLDLADGRSRVLASLPVADRVPVHGVPTGQRSHRWRANQPATLLWAEALDGGDWKTEVPYRDRVLALAAPFTGKPREVLRTKQRFAGVSFFADGGRALAYEYDANRNWQTTTLVDIDRPGQPGRVLWDLSTDELYEDPGSPVTRRLPNGYSVLREEDGQLFLRGDGANPNGDRPFLDRYDLASGQTTRLFRSAADAYESFVGFAGGDSSRLLTWHQSPVDPPNLYLRTLGEPFADAAEGEAAVASAATAVTRFPDPTPLVRGVKKRLVTYKRKDGVDLSFTLYTPPGYIEGTRVPAILYAYPLDYADPSKAGQVSGSEQTFTRLSNYRLLLLAGYAIIDNAAFPIVGDPRSAYDTYLEQLVANAEAAVDKAVELGVVDRERIGVTGHSHGALMTANLLAHTDLFRAGVASSGGYNKTLTPFGFQSERRSFWAAPGAYDQASAFFHADKINEPLLIVHGSDDANPGTEATQSPRLFQAIRGNGGTTRLVMLPFEPHWYTARESNEHFVAEMLAWFDRYVKAGGPDGKATGGATGKAGRGAAH</sequence>
<evidence type="ECO:0000256" key="2">
    <source>
        <dbReference type="SAM" id="MobiDB-lite"/>
    </source>
</evidence>
<evidence type="ECO:0000259" key="4">
    <source>
        <dbReference type="Pfam" id="PF00326"/>
    </source>
</evidence>
<dbReference type="Proteomes" id="UP000008632">
    <property type="component" value="Chromosome"/>
</dbReference>
<proteinExistence type="predicted"/>
<keyword evidence="3" id="KW-0732">Signal</keyword>
<evidence type="ECO:0000256" key="1">
    <source>
        <dbReference type="ARBA" id="ARBA00022801"/>
    </source>
</evidence>
<dbReference type="Gene3D" id="2.120.10.30">
    <property type="entry name" value="TolB, C-terminal domain"/>
    <property type="match status" value="1"/>
</dbReference>
<feature type="domain" description="Peptidase S9 prolyl oligopeptidase catalytic" evidence="4">
    <location>
        <begin position="664"/>
        <end position="819"/>
    </location>
</feature>
<evidence type="ECO:0000313" key="6">
    <source>
        <dbReference type="Proteomes" id="UP000008632"/>
    </source>
</evidence>
<dbReference type="SUPFAM" id="SSF53474">
    <property type="entry name" value="alpha/beta-Hydrolases"/>
    <property type="match status" value="1"/>
</dbReference>
<dbReference type="Gene3D" id="3.40.50.1820">
    <property type="entry name" value="alpha/beta hydrolase"/>
    <property type="match status" value="1"/>
</dbReference>
<dbReference type="OrthoDB" id="6388416at2"/>
<dbReference type="EMBL" id="CP002446">
    <property type="protein sequence ID" value="ADV28136.1"/>
    <property type="molecule type" value="Genomic_DNA"/>
</dbReference>
<evidence type="ECO:0000313" key="5">
    <source>
        <dbReference type="EMBL" id="ADV28136.1"/>
    </source>
</evidence>
<dbReference type="GO" id="GO:0004252">
    <property type="term" value="F:serine-type endopeptidase activity"/>
    <property type="evidence" value="ECO:0007669"/>
    <property type="project" value="TreeGrafter"/>
</dbReference>
<dbReference type="KEGG" id="psu:Psesu_2302"/>
<name>E6WVD7_PSEUU</name>
<accession>E6WVD7</accession>
<dbReference type="PANTHER" id="PTHR42776">
    <property type="entry name" value="SERINE PEPTIDASE S9 FAMILY MEMBER"/>
    <property type="match status" value="1"/>
</dbReference>
<dbReference type="RefSeq" id="WP_013535963.1">
    <property type="nucleotide sequence ID" value="NC_014924.1"/>
</dbReference>
<reference evidence="5 6" key="1">
    <citation type="submission" date="2011-01" db="EMBL/GenBank/DDBJ databases">
        <title>Complete sequence of Pseudoxanthomonas suwonensis 11-1.</title>
        <authorList>
            <consortium name="US DOE Joint Genome Institute"/>
            <person name="Lucas S."/>
            <person name="Copeland A."/>
            <person name="Lapidus A."/>
            <person name="Cheng J.-F."/>
            <person name="Goodwin L."/>
            <person name="Pitluck S."/>
            <person name="Teshima H."/>
            <person name="Detter J.C."/>
            <person name="Han C."/>
            <person name="Tapia R."/>
            <person name="Land M."/>
            <person name="Hauser L."/>
            <person name="Kyrpides N."/>
            <person name="Ivanova N."/>
            <person name="Ovchinnikova G."/>
            <person name="Siebers A.K."/>
            <person name="Allgaier M."/>
            <person name="Thelen M.P."/>
            <person name="Hugenholtz P."/>
            <person name="Gladden J."/>
            <person name="Woyke T."/>
        </authorList>
    </citation>
    <scope>NUCLEOTIDE SEQUENCE [LARGE SCALE GENOMIC DNA]</scope>
    <source>
        <strain evidence="6">11-1</strain>
    </source>
</reference>
<dbReference type="InterPro" id="IPR011042">
    <property type="entry name" value="6-blade_b-propeller_TolB-like"/>
</dbReference>
<dbReference type="InterPro" id="IPR001375">
    <property type="entry name" value="Peptidase_S9_cat"/>
</dbReference>
<evidence type="ECO:0000256" key="3">
    <source>
        <dbReference type="SAM" id="SignalP"/>
    </source>
</evidence>
<keyword evidence="6" id="KW-1185">Reference proteome</keyword>
<dbReference type="HOGENOM" id="CLU_017120_0_0_6"/>
<dbReference type="eggNOG" id="COG1506">
    <property type="taxonomic scope" value="Bacteria"/>
</dbReference>
<dbReference type="PANTHER" id="PTHR42776:SF28">
    <property type="entry name" value="GLUTAMYL ENDOPEPTIDASE, CHLOROPLASTIC-RELATED"/>
    <property type="match status" value="1"/>
</dbReference>
<dbReference type="AlphaFoldDB" id="E6WVD7"/>
<feature type="region of interest" description="Disordered" evidence="2">
    <location>
        <begin position="198"/>
        <end position="227"/>
    </location>
</feature>
<dbReference type="Pfam" id="PF00326">
    <property type="entry name" value="Peptidase_S9"/>
    <property type="match status" value="1"/>
</dbReference>
<dbReference type="STRING" id="743721.Psesu_2302"/>
<dbReference type="InterPro" id="IPR029058">
    <property type="entry name" value="AB_hydrolase_fold"/>
</dbReference>
<organism evidence="5 6">
    <name type="scientific">Pseudoxanthomonas suwonensis (strain 11-1)</name>
    <dbReference type="NCBI Taxonomy" id="743721"/>
    <lineage>
        <taxon>Bacteria</taxon>
        <taxon>Pseudomonadati</taxon>
        <taxon>Pseudomonadota</taxon>
        <taxon>Gammaproteobacteria</taxon>
        <taxon>Lysobacterales</taxon>
        <taxon>Lysobacteraceae</taxon>
        <taxon>Pseudoxanthomonas</taxon>
    </lineage>
</organism>
<gene>
    <name evidence="5" type="ordered locus">Psesu_2302</name>
</gene>
<dbReference type="SUPFAM" id="SSF82171">
    <property type="entry name" value="DPP6 N-terminal domain-like"/>
    <property type="match status" value="1"/>
</dbReference>
<feature type="signal peptide" evidence="3">
    <location>
        <begin position="1"/>
        <end position="24"/>
    </location>
</feature>
<keyword evidence="1" id="KW-0378">Hydrolase</keyword>
<protein>
    <submittedName>
        <fullName evidence="5">Hypothetical secreted protein</fullName>
    </submittedName>
</protein>